<feature type="transmembrane region" description="Helical" evidence="8">
    <location>
        <begin position="21"/>
        <end position="39"/>
    </location>
</feature>
<feature type="domain" description="ABC transmembrane type-1" evidence="9">
    <location>
        <begin position="62"/>
        <end position="267"/>
    </location>
</feature>
<comment type="similarity">
    <text evidence="8">Belongs to the binding-protein-dependent transport system permease family.</text>
</comment>
<evidence type="ECO:0000256" key="6">
    <source>
        <dbReference type="ARBA" id="ARBA00022989"/>
    </source>
</evidence>
<dbReference type="CDD" id="cd06261">
    <property type="entry name" value="TM_PBP2"/>
    <property type="match status" value="1"/>
</dbReference>
<feature type="transmembrane region" description="Helical" evidence="8">
    <location>
        <begin position="246"/>
        <end position="267"/>
    </location>
</feature>
<accession>A0A7I9WUM4</accession>
<keyword evidence="2 8" id="KW-0813">Transport</keyword>
<dbReference type="InterPro" id="IPR010065">
    <property type="entry name" value="AA_ABC_transptr_permease_3TM"/>
</dbReference>
<proteinExistence type="inferred from homology"/>
<dbReference type="GO" id="GO:0022857">
    <property type="term" value="F:transmembrane transporter activity"/>
    <property type="evidence" value="ECO:0007669"/>
    <property type="project" value="InterPro"/>
</dbReference>
<protein>
    <submittedName>
        <fullName evidence="10">Polar amino acid ABC transporter permease</fullName>
    </submittedName>
</protein>
<dbReference type="SUPFAM" id="SSF161098">
    <property type="entry name" value="MetI-like"/>
    <property type="match status" value="1"/>
</dbReference>
<keyword evidence="5" id="KW-0029">Amino-acid transport</keyword>
<keyword evidence="11" id="KW-1185">Reference proteome</keyword>
<evidence type="ECO:0000313" key="10">
    <source>
        <dbReference type="EMBL" id="GFG61363.1"/>
    </source>
</evidence>
<dbReference type="Pfam" id="PF00528">
    <property type="entry name" value="BPD_transp_1"/>
    <property type="match status" value="1"/>
</dbReference>
<dbReference type="RefSeq" id="WP_220100486.1">
    <property type="nucleotide sequence ID" value="NZ_BAAAMC010000035.1"/>
</dbReference>
<feature type="transmembrane region" description="Helical" evidence="8">
    <location>
        <begin position="98"/>
        <end position="125"/>
    </location>
</feature>
<keyword evidence="7 8" id="KW-0472">Membrane</keyword>
<feature type="transmembrane region" description="Helical" evidence="8">
    <location>
        <begin position="145"/>
        <end position="163"/>
    </location>
</feature>
<keyword evidence="6 8" id="KW-1133">Transmembrane helix</keyword>
<evidence type="ECO:0000259" key="9">
    <source>
        <dbReference type="PROSITE" id="PS50928"/>
    </source>
</evidence>
<dbReference type="GO" id="GO:0006865">
    <property type="term" value="P:amino acid transport"/>
    <property type="evidence" value="ECO:0007669"/>
    <property type="project" value="UniProtKB-KW"/>
</dbReference>
<dbReference type="InterPro" id="IPR043429">
    <property type="entry name" value="ArtM/GltK/GlnP/TcyL/YhdX-like"/>
</dbReference>
<comment type="subcellular location">
    <subcellularLocation>
        <location evidence="1 8">Cell membrane</location>
        <topology evidence="1 8">Multi-pass membrane protein</topology>
    </subcellularLocation>
</comment>
<sequence length="283" mass="31312">MTTTSAVAPPVIHERKRPFHFLWYVLAALVAVAAVRFIVFNPRWEWAVVGEYLFHPRVLAGLGNTIQLTIVSSLLGLAFGVVVAACRMSNNRVLKTFGGVYIWLVRAVPTLVMLLFIFFLGALIPEINIGLPFLEPWFSVPMNDIMSRWSAAVIGLAFFLGGFSAEIFRGGLLAVSNGQWEAADALGMSRSTALRRVVMPQAIRVIIPPLANELITMFKNTSLVSVIGYVELLTTVQQIYSVNFLTIPLLTVAVIWYLALTSIALLGQRQLEKRFGKGFDNAR</sequence>
<gene>
    <name evidence="10" type="ORF">MMUR_54990</name>
</gene>
<organism evidence="10 11">
    <name type="scientific">Mycolicibacterium murale</name>
    <dbReference type="NCBI Taxonomy" id="182220"/>
    <lineage>
        <taxon>Bacteria</taxon>
        <taxon>Bacillati</taxon>
        <taxon>Actinomycetota</taxon>
        <taxon>Actinomycetes</taxon>
        <taxon>Mycobacteriales</taxon>
        <taxon>Mycobacteriaceae</taxon>
        <taxon>Mycolicibacterium</taxon>
    </lineage>
</organism>
<dbReference type="NCBIfam" id="TIGR01726">
    <property type="entry name" value="HEQRo_perm_3TM"/>
    <property type="match status" value="1"/>
</dbReference>
<evidence type="ECO:0000313" key="11">
    <source>
        <dbReference type="Proteomes" id="UP000465241"/>
    </source>
</evidence>
<keyword evidence="4 8" id="KW-0812">Transmembrane</keyword>
<dbReference type="Proteomes" id="UP000465241">
    <property type="component" value="Unassembled WGS sequence"/>
</dbReference>
<reference evidence="10 11" key="1">
    <citation type="journal article" date="2019" name="Emerg. Microbes Infect.">
        <title>Comprehensive subspecies identification of 175 nontuberculous mycobacteria species based on 7547 genomic profiles.</title>
        <authorList>
            <person name="Matsumoto Y."/>
            <person name="Kinjo T."/>
            <person name="Motooka D."/>
            <person name="Nabeya D."/>
            <person name="Jung N."/>
            <person name="Uechi K."/>
            <person name="Horii T."/>
            <person name="Iida T."/>
            <person name="Fujita J."/>
            <person name="Nakamura S."/>
        </authorList>
    </citation>
    <scope>NUCLEOTIDE SEQUENCE [LARGE SCALE GENOMIC DNA]</scope>
    <source>
        <strain evidence="10 11">JCM 13392</strain>
    </source>
</reference>
<evidence type="ECO:0000256" key="8">
    <source>
        <dbReference type="RuleBase" id="RU363032"/>
    </source>
</evidence>
<feature type="transmembrane region" description="Helical" evidence="8">
    <location>
        <begin position="222"/>
        <end position="240"/>
    </location>
</feature>
<evidence type="ECO:0000256" key="4">
    <source>
        <dbReference type="ARBA" id="ARBA00022692"/>
    </source>
</evidence>
<dbReference type="PANTHER" id="PTHR30614:SF0">
    <property type="entry name" value="L-CYSTINE TRANSPORT SYSTEM PERMEASE PROTEIN TCYL"/>
    <property type="match status" value="1"/>
</dbReference>
<keyword evidence="3" id="KW-1003">Cell membrane</keyword>
<dbReference type="PROSITE" id="PS50928">
    <property type="entry name" value="ABC_TM1"/>
    <property type="match status" value="1"/>
</dbReference>
<evidence type="ECO:0000256" key="1">
    <source>
        <dbReference type="ARBA" id="ARBA00004651"/>
    </source>
</evidence>
<dbReference type="PANTHER" id="PTHR30614">
    <property type="entry name" value="MEMBRANE COMPONENT OF AMINO ACID ABC TRANSPORTER"/>
    <property type="match status" value="1"/>
</dbReference>
<dbReference type="EMBL" id="BLKT01000003">
    <property type="protein sequence ID" value="GFG61363.1"/>
    <property type="molecule type" value="Genomic_DNA"/>
</dbReference>
<dbReference type="Gene3D" id="1.10.3720.10">
    <property type="entry name" value="MetI-like"/>
    <property type="match status" value="1"/>
</dbReference>
<dbReference type="AlphaFoldDB" id="A0A7I9WUM4"/>
<evidence type="ECO:0000256" key="7">
    <source>
        <dbReference type="ARBA" id="ARBA00023136"/>
    </source>
</evidence>
<name>A0A7I9WUM4_9MYCO</name>
<dbReference type="InterPro" id="IPR035906">
    <property type="entry name" value="MetI-like_sf"/>
</dbReference>
<evidence type="ECO:0000256" key="2">
    <source>
        <dbReference type="ARBA" id="ARBA00022448"/>
    </source>
</evidence>
<evidence type="ECO:0000256" key="3">
    <source>
        <dbReference type="ARBA" id="ARBA00022475"/>
    </source>
</evidence>
<evidence type="ECO:0000256" key="5">
    <source>
        <dbReference type="ARBA" id="ARBA00022970"/>
    </source>
</evidence>
<dbReference type="InterPro" id="IPR000515">
    <property type="entry name" value="MetI-like"/>
</dbReference>
<dbReference type="GO" id="GO:0043190">
    <property type="term" value="C:ATP-binding cassette (ABC) transporter complex"/>
    <property type="evidence" value="ECO:0007669"/>
    <property type="project" value="InterPro"/>
</dbReference>
<comment type="caution">
    <text evidence="10">The sequence shown here is derived from an EMBL/GenBank/DDBJ whole genome shotgun (WGS) entry which is preliminary data.</text>
</comment>
<feature type="transmembrane region" description="Helical" evidence="8">
    <location>
        <begin position="59"/>
        <end position="86"/>
    </location>
</feature>